<dbReference type="AlphaFoldDB" id="A0A7X0RXN9"/>
<keyword evidence="3" id="KW-1185">Reference proteome</keyword>
<dbReference type="GO" id="GO:0016020">
    <property type="term" value="C:membrane"/>
    <property type="evidence" value="ECO:0007669"/>
    <property type="project" value="TreeGrafter"/>
</dbReference>
<dbReference type="Gene3D" id="3.40.50.1820">
    <property type="entry name" value="alpha/beta hydrolase"/>
    <property type="match status" value="1"/>
</dbReference>
<dbReference type="Pfam" id="PF00561">
    <property type="entry name" value="Abhydrolase_1"/>
    <property type="match status" value="1"/>
</dbReference>
<accession>A0A7X0RXN9</accession>
<feature type="domain" description="AB hydrolase-1" evidence="1">
    <location>
        <begin position="33"/>
        <end position="159"/>
    </location>
</feature>
<dbReference type="PANTHER" id="PTHR43798">
    <property type="entry name" value="MONOACYLGLYCEROL LIPASE"/>
    <property type="match status" value="1"/>
</dbReference>
<dbReference type="InterPro" id="IPR029058">
    <property type="entry name" value="AB_hydrolase_fold"/>
</dbReference>
<dbReference type="PANTHER" id="PTHR43798:SF33">
    <property type="entry name" value="HYDROLASE, PUTATIVE (AFU_ORTHOLOGUE AFUA_2G14860)-RELATED"/>
    <property type="match status" value="1"/>
</dbReference>
<dbReference type="PRINTS" id="PR00111">
    <property type="entry name" value="ABHYDROLASE"/>
</dbReference>
<organism evidence="2 3">
    <name type="scientific">Cohnella nanjingensis</name>
    <dbReference type="NCBI Taxonomy" id="1387779"/>
    <lineage>
        <taxon>Bacteria</taxon>
        <taxon>Bacillati</taxon>
        <taxon>Bacillota</taxon>
        <taxon>Bacilli</taxon>
        <taxon>Bacillales</taxon>
        <taxon>Paenibacillaceae</taxon>
        <taxon>Cohnella</taxon>
    </lineage>
</organism>
<dbReference type="InterPro" id="IPR000073">
    <property type="entry name" value="AB_hydrolase_1"/>
</dbReference>
<comment type="caution">
    <text evidence="2">The sequence shown here is derived from an EMBL/GenBank/DDBJ whole genome shotgun (WGS) entry which is preliminary data.</text>
</comment>
<dbReference type="SUPFAM" id="SSF53474">
    <property type="entry name" value="alpha/beta-Hydrolases"/>
    <property type="match status" value="1"/>
</dbReference>
<evidence type="ECO:0000259" key="1">
    <source>
        <dbReference type="Pfam" id="PF00561"/>
    </source>
</evidence>
<dbReference type="GO" id="GO:0016787">
    <property type="term" value="F:hydrolase activity"/>
    <property type="evidence" value="ECO:0007669"/>
    <property type="project" value="UniProtKB-KW"/>
</dbReference>
<dbReference type="RefSeq" id="WP_185673322.1">
    <property type="nucleotide sequence ID" value="NZ_JACJVP010000077.1"/>
</dbReference>
<name>A0A7X0RXN9_9BACL</name>
<evidence type="ECO:0000313" key="3">
    <source>
        <dbReference type="Proteomes" id="UP000547209"/>
    </source>
</evidence>
<dbReference type="EMBL" id="JACJVP010000077">
    <property type="protein sequence ID" value="MBB6675470.1"/>
    <property type="molecule type" value="Genomic_DNA"/>
</dbReference>
<reference evidence="2 3" key="1">
    <citation type="submission" date="2020-08" db="EMBL/GenBank/DDBJ databases">
        <title>Cohnella phylogeny.</title>
        <authorList>
            <person name="Dunlap C."/>
        </authorList>
    </citation>
    <scope>NUCLEOTIDE SEQUENCE [LARGE SCALE GENOMIC DNA]</scope>
    <source>
        <strain evidence="2 3">DSM 28246</strain>
    </source>
</reference>
<protein>
    <submittedName>
        <fullName evidence="2">Alpha/beta hydrolase</fullName>
    </submittedName>
</protein>
<proteinExistence type="predicted"/>
<keyword evidence="2" id="KW-0378">Hydrolase</keyword>
<evidence type="ECO:0000313" key="2">
    <source>
        <dbReference type="EMBL" id="MBB6675470.1"/>
    </source>
</evidence>
<dbReference type="InterPro" id="IPR050266">
    <property type="entry name" value="AB_hydrolase_sf"/>
</dbReference>
<gene>
    <name evidence="2" type="ORF">H7C19_32905</name>
</gene>
<dbReference type="Proteomes" id="UP000547209">
    <property type="component" value="Unassembled WGS sequence"/>
</dbReference>
<sequence length="271" mass="29702">MAISEAPGLREIFVQGPSARLRLLASGNPQGRPVLFLHGITENAQSFEPILLDLPAHLSVFALDLRGRGLSGKPANGYRMENYLEDLLAVWNRFSGHADRPVLVGHSMGARIAAAFAARYPALVEGVMLLDPPLSGPGRPAFPLPLTRFTEPKRAIDGGDYDAFRAFYTAPGFDYERKALELQSCAMEAIEQSYAAMNAEPFHVDYRMLRVPALLLAADLAPFISTEDEDELRAMNPAVAIVRLPDVGHEIHKLAPDRLLNELTSFLAELS</sequence>